<keyword evidence="2" id="KW-1185">Reference proteome</keyword>
<evidence type="ECO:0000313" key="1">
    <source>
        <dbReference type="EMBL" id="SPM40540.1"/>
    </source>
</evidence>
<dbReference type="SUPFAM" id="SSF46785">
    <property type="entry name" value="Winged helix' DNA-binding domain"/>
    <property type="match status" value="1"/>
</dbReference>
<dbReference type="InterPro" id="IPR036390">
    <property type="entry name" value="WH_DNA-bd_sf"/>
</dbReference>
<gene>
    <name evidence="1" type="ORF">MNAB215_2741</name>
</gene>
<evidence type="ECO:0000313" key="2">
    <source>
        <dbReference type="Proteomes" id="UP000240424"/>
    </source>
</evidence>
<sequence>MDGNRRLNLGQDFTAAGLEMAQAGLAAVGTEVSADFVAGSSLRKQFLSTVAGTPDIAGRSLATVLGKEGHPLDEGQLSRVAKGLSDRGLVDRRKVGRRVLWRLTPRGNRVLDLLKLAPVASLQSELGENHSSQDLAILLAEFKLEASPEPCEARVGSASFVSILQPDGSLDLFIEDTNLDTDMLGIVLRQSERAFYGRFTDGFVHFERIKPGVYYGTLTKLHNVAGSELVDVETQTPVYATAFSAPTVAQDFRTADGALHVEIQVRPDQAVEAAFETTASRWAGEAAVLQWTREDGVDETIIAPLSEVGDGIWRGSVLLEGVGESGQFQVPTEPMFWHDLPAYDDMAGIVTRSISAASDFPEALSGWCQVCEQLDEPVRSEATATLQEYGYC</sequence>
<dbReference type="EMBL" id="FUEZ01000004">
    <property type="protein sequence ID" value="SPM40540.1"/>
    <property type="molecule type" value="Genomic_DNA"/>
</dbReference>
<accession>A0A2U3P9Y2</accession>
<dbReference type="AlphaFoldDB" id="A0A2U3P9Y2"/>
<reference evidence="1 2" key="1">
    <citation type="submission" date="2017-01" db="EMBL/GenBank/DDBJ databases">
        <authorList>
            <consortium name="Urmite Genomes"/>
        </authorList>
    </citation>
    <scope>NUCLEOTIDE SEQUENCE [LARGE SCALE GENOMIC DNA]</scope>
    <source>
        <strain evidence="1 2">AB215</strain>
    </source>
</reference>
<protein>
    <submittedName>
        <fullName evidence="1">Mycobacterium numidiamassiliense ORFan</fullName>
    </submittedName>
</protein>
<dbReference type="Gene3D" id="1.10.10.10">
    <property type="entry name" value="Winged helix-like DNA-binding domain superfamily/Winged helix DNA-binding domain"/>
    <property type="match status" value="1"/>
</dbReference>
<proteinExistence type="predicted"/>
<organism evidence="1 2">
    <name type="scientific">Mycobacterium numidiamassiliense</name>
    <dbReference type="NCBI Taxonomy" id="1841861"/>
    <lineage>
        <taxon>Bacteria</taxon>
        <taxon>Bacillati</taxon>
        <taxon>Actinomycetota</taxon>
        <taxon>Actinomycetes</taxon>
        <taxon>Mycobacteriales</taxon>
        <taxon>Mycobacteriaceae</taxon>
        <taxon>Mycobacterium</taxon>
    </lineage>
</organism>
<dbReference type="Proteomes" id="UP000240424">
    <property type="component" value="Unassembled WGS sequence"/>
</dbReference>
<name>A0A2U3P9Y2_9MYCO</name>
<dbReference type="InterPro" id="IPR036388">
    <property type="entry name" value="WH-like_DNA-bd_sf"/>
</dbReference>